<proteinExistence type="inferred from homology"/>
<dbReference type="SUPFAM" id="SSF49464">
    <property type="entry name" value="Carboxypeptidase regulatory domain-like"/>
    <property type="match status" value="2"/>
</dbReference>
<dbReference type="RefSeq" id="WP_038046313.1">
    <property type="nucleotide sequence ID" value="NZ_JMFG01000002.1"/>
</dbReference>
<dbReference type="InterPro" id="IPR013784">
    <property type="entry name" value="Carb-bd-like_fold"/>
</dbReference>
<dbReference type="EMBL" id="JMFG01000002">
    <property type="protein sequence ID" value="KDA54938.1"/>
    <property type="molecule type" value="Genomic_DNA"/>
</dbReference>
<feature type="chain" id="PRO_5001616490" description="Carboxypeptidase regulatory-like domain-containing protein" evidence="4">
    <location>
        <begin position="19"/>
        <end position="1279"/>
    </location>
</feature>
<evidence type="ECO:0000256" key="3">
    <source>
        <dbReference type="ARBA" id="ARBA00022729"/>
    </source>
</evidence>
<dbReference type="GO" id="GO:0030246">
    <property type="term" value="F:carbohydrate binding"/>
    <property type="evidence" value="ECO:0007669"/>
    <property type="project" value="InterPro"/>
</dbReference>
<evidence type="ECO:0000256" key="2">
    <source>
        <dbReference type="ARBA" id="ARBA00022525"/>
    </source>
</evidence>
<sequence>MVSACLVLALTVPGSVVSGTVFCEQPGKTVEVRVFAGSPAPWGLTPQGLPLATTQTPCGTPFRLDVPASSPWRVEVHAPGHTAAAFHLTEAGELPPVWLPKGLLRRVEVAGSWQGSLRLWGYLAEPRPWGRWQPAIPAGQLPRHGKLEFYAPKGARVVLWGQDESGAFARWELVGERESVRFAPTRATVRVVDALGKPVPGASVVAERAPSGAEAVSDAQGMARVPVGSGQWQLVAWKEGVGLGTARWPAQEPVSLQLQPSKEVSLVPAYPYPGLKVVPRPWLSYLHGKARAGANRIPLLGEGLHLAFWAPGFAYQQTDVEGDVDSVGIRLLPEGRLQVKVVDPAGKPQAGVPVFVDEPERWSLWSPGYTTPSLLARGVTDSLGTLEVAAEPGTVTVRVAAPPWAEAREEVEVPPGQRVTKTITLTPGARCRLQVTDPHGRPLAGVTAQVTRRGQGTVWYSGQPRPVIAEGSSDRDGMMVLEPLLPGPVEITLVKAGFVKRTVNVELPPEGKDLGAVVMEPGASLQGRVVDEKGEGIASAKVYVSADSDVPFGESTETDEAGFFQFPDLPRSGVVFLRAEKQNRVSSRPLKVELPSPPVELVVPGGRVIVGRVVRATDGKPIAAARVYATEVLTRVVGGFSGMSVRSLGPGVETDNDGIFRLEVGDSPSIELHVRAKGFRETSRQVRMEPGEKPRPLLIQLEEGLVLAGRVIEPSGRPAVGVAVRLETERQQARGLAVGSRIKVWSSVTDGEGRFRVADLPPGRYEVMAQTPEGWRAREVAEAGREDLELELEPTGTLTVTVKDKSGAPVAGASVEGWANSGQSWKQITDALGEVRLGQASPGTHSLRITHPNFAPAWLRFDVKAGEESRREVTLEAGGVVEGVVKGLSASELSRCSVSVGVSSATPLPDGSFRITNAPLGKQRVEARVGWTGRFRNAQVEVKPDAPAWVELDFALGFTLTGQVHKQGKPLSGLMVAASREGEGVADSTDSQGQFRLRGLEAGLWKLSVADASGQVLLRQELELTADRHLELALPSGALAGSVVAAESREPVAEATVIVHQKGGFLRQETTGDDGRFGFSDLPDGDFTITAQAPGYGSASKEVHISAGQAPEVVLALPKEAVLELFVQELGGSVGERVWVRLSDASGLTRQLAVPLNRRGRGVISGLPPGRYGLVVDGLGHAGLVVTTPGQAQVVLQEGGSLILSAPAQRNLKVRVLFPEGLPVPLGWQANEAGEVEVKAGQQRSLLLPAGRYQLLTDSGASIWVDIPAGGAPVTVELP</sequence>
<evidence type="ECO:0008006" key="7">
    <source>
        <dbReference type="Google" id="ProtNLM"/>
    </source>
</evidence>
<dbReference type="OrthoDB" id="113791at2"/>
<evidence type="ECO:0000313" key="5">
    <source>
        <dbReference type="EMBL" id="KDA54938.1"/>
    </source>
</evidence>
<comment type="caution">
    <text evidence="5">The sequence shown here is derived from an EMBL/GenBank/DDBJ whole genome shotgun (WGS) entry which is preliminary data.</text>
</comment>
<dbReference type="PANTHER" id="PTHR36108:SF13">
    <property type="entry name" value="COLOSSIN-B-RELATED"/>
    <property type="match status" value="1"/>
</dbReference>
<keyword evidence="3 4" id="KW-0732">Signal</keyword>
<comment type="similarity">
    <text evidence="1">Belongs to the serine-aspartate repeat-containing protein (SDr) family.</text>
</comment>
<dbReference type="Gene3D" id="2.60.40.1120">
    <property type="entry name" value="Carboxypeptidase-like, regulatory domain"/>
    <property type="match status" value="5"/>
</dbReference>
<dbReference type="STRING" id="1312852.EG19_03810"/>
<organism evidence="5 6">
    <name type="scientific">Thermoanaerobaculum aquaticum</name>
    <dbReference type="NCBI Taxonomy" id="1312852"/>
    <lineage>
        <taxon>Bacteria</taxon>
        <taxon>Pseudomonadati</taxon>
        <taxon>Acidobacteriota</taxon>
        <taxon>Thermoanaerobaculia</taxon>
        <taxon>Thermoanaerobaculales</taxon>
        <taxon>Thermoanaerobaculaceae</taxon>
        <taxon>Thermoanaerobaculum</taxon>
    </lineage>
</organism>
<dbReference type="AlphaFoldDB" id="A0A062XVS1"/>
<accession>A0A062XVS1</accession>
<reference evidence="5 6" key="1">
    <citation type="submission" date="2014-04" db="EMBL/GenBank/DDBJ databases">
        <title>The Genome Sequence of Thermoanaerobaculum aquaticum MP-01, The First Cultivated Group 23 Acidobacterium.</title>
        <authorList>
            <person name="Stamps B.W."/>
            <person name="Losey N.A."/>
            <person name="Lawson P.A."/>
            <person name="Stevenson B.S."/>
        </authorList>
    </citation>
    <scope>NUCLEOTIDE SEQUENCE [LARGE SCALE GENOMIC DNA]</scope>
    <source>
        <strain evidence="5 6">MP-01</strain>
    </source>
</reference>
<keyword evidence="2" id="KW-0964">Secreted</keyword>
<dbReference type="Proteomes" id="UP000027284">
    <property type="component" value="Unassembled WGS sequence"/>
</dbReference>
<gene>
    <name evidence="5" type="ORF">EG19_03810</name>
</gene>
<evidence type="ECO:0000256" key="4">
    <source>
        <dbReference type="SAM" id="SignalP"/>
    </source>
</evidence>
<evidence type="ECO:0000313" key="6">
    <source>
        <dbReference type="Proteomes" id="UP000027284"/>
    </source>
</evidence>
<dbReference type="SUPFAM" id="SSF49452">
    <property type="entry name" value="Starch-binding domain-like"/>
    <property type="match status" value="4"/>
</dbReference>
<dbReference type="InterPro" id="IPR008969">
    <property type="entry name" value="CarboxyPept-like_regulatory"/>
</dbReference>
<evidence type="ECO:0000256" key="1">
    <source>
        <dbReference type="ARBA" id="ARBA00007257"/>
    </source>
</evidence>
<dbReference type="Pfam" id="PF13620">
    <property type="entry name" value="CarboxypepD_reg"/>
    <property type="match status" value="4"/>
</dbReference>
<keyword evidence="6" id="KW-1185">Reference proteome</keyword>
<name>A0A062XVS1_9BACT</name>
<feature type="signal peptide" evidence="4">
    <location>
        <begin position="1"/>
        <end position="18"/>
    </location>
</feature>
<protein>
    <recommendedName>
        <fullName evidence="7">Carboxypeptidase regulatory-like domain-containing protein</fullName>
    </recommendedName>
</protein>
<dbReference type="PANTHER" id="PTHR36108">
    <property type="entry name" value="COLOSSIN-B-RELATED"/>
    <property type="match status" value="1"/>
</dbReference>